<feature type="compositionally biased region" description="Low complexity" evidence="1">
    <location>
        <begin position="64"/>
        <end position="80"/>
    </location>
</feature>
<feature type="compositionally biased region" description="Polar residues" evidence="1">
    <location>
        <begin position="35"/>
        <end position="58"/>
    </location>
</feature>
<proteinExistence type="predicted"/>
<feature type="non-terminal residue" evidence="2">
    <location>
        <position position="1"/>
    </location>
</feature>
<evidence type="ECO:0000313" key="2">
    <source>
        <dbReference type="EMBL" id="CAA9239500.1"/>
    </source>
</evidence>
<sequence>CARPSPRSAFAWLCSGPQATRPARTRPVRGWTGPSPATCSPTRSGSSCGRVAIQTSGRWSGRGTPFSSPTPSATARPPARCGSTPRPGRCATNGRSPAPRRRPSCATAASPKSRRPGARATPSSSPPSGGVPRWTCGWTLGAGRCRNG</sequence>
<dbReference type="EMBL" id="CADCTG010000135">
    <property type="protein sequence ID" value="CAA9239500.1"/>
    <property type="molecule type" value="Genomic_DNA"/>
</dbReference>
<gene>
    <name evidence="2" type="ORF">AVDCRST_MAG08-1533</name>
</gene>
<dbReference type="AlphaFoldDB" id="A0A6J4I269"/>
<feature type="region of interest" description="Disordered" evidence="1">
    <location>
        <begin position="17"/>
        <end position="136"/>
    </location>
</feature>
<feature type="compositionally biased region" description="Low complexity" evidence="1">
    <location>
        <begin position="118"/>
        <end position="133"/>
    </location>
</feature>
<reference evidence="2" key="1">
    <citation type="submission" date="2020-02" db="EMBL/GenBank/DDBJ databases">
        <authorList>
            <person name="Meier V. D."/>
        </authorList>
    </citation>
    <scope>NUCLEOTIDE SEQUENCE</scope>
    <source>
        <strain evidence="2">AVDCRST_MAG08</strain>
    </source>
</reference>
<feature type="non-terminal residue" evidence="2">
    <location>
        <position position="148"/>
    </location>
</feature>
<protein>
    <submittedName>
        <fullName evidence="2">Uncharacterized protein</fullName>
    </submittedName>
</protein>
<organism evidence="2">
    <name type="scientific">uncultured Acetobacteraceae bacterium</name>
    <dbReference type="NCBI Taxonomy" id="169975"/>
    <lineage>
        <taxon>Bacteria</taxon>
        <taxon>Pseudomonadati</taxon>
        <taxon>Pseudomonadota</taxon>
        <taxon>Alphaproteobacteria</taxon>
        <taxon>Acetobacterales</taxon>
        <taxon>Acetobacteraceae</taxon>
        <taxon>environmental samples</taxon>
    </lineage>
</organism>
<accession>A0A6J4I269</accession>
<name>A0A6J4I269_9PROT</name>
<evidence type="ECO:0000256" key="1">
    <source>
        <dbReference type="SAM" id="MobiDB-lite"/>
    </source>
</evidence>